<keyword evidence="3" id="KW-0309">Germination</keyword>
<dbReference type="InterPro" id="IPR046953">
    <property type="entry name" value="Spore_GerAC-like_C"/>
</dbReference>
<evidence type="ECO:0000259" key="10">
    <source>
        <dbReference type="Pfam" id="PF25198"/>
    </source>
</evidence>
<dbReference type="STRING" id="255247.ABE41_007785"/>
<feature type="domain" description="Spore germination protein N-terminal" evidence="10">
    <location>
        <begin position="22"/>
        <end position="200"/>
    </location>
</feature>
<dbReference type="KEGG" id="far:ABE41_007785"/>
<dbReference type="Proteomes" id="UP000077412">
    <property type="component" value="Chromosome"/>
</dbReference>
<dbReference type="OrthoDB" id="9816067at2"/>
<evidence type="ECO:0000256" key="1">
    <source>
        <dbReference type="ARBA" id="ARBA00004635"/>
    </source>
</evidence>
<evidence type="ECO:0000313" key="11">
    <source>
        <dbReference type="EMBL" id="ANX11906.1"/>
    </source>
</evidence>
<evidence type="ECO:0000259" key="9">
    <source>
        <dbReference type="Pfam" id="PF05504"/>
    </source>
</evidence>
<gene>
    <name evidence="11" type="ORF">ABE41_007785</name>
</gene>
<dbReference type="RefSeq" id="WP_066288454.1">
    <property type="nucleotide sequence ID" value="NZ_CP016761.1"/>
</dbReference>
<dbReference type="AlphaFoldDB" id="A0A1B1Z369"/>
<proteinExistence type="inferred from homology"/>
<dbReference type="PANTHER" id="PTHR35789:SF1">
    <property type="entry name" value="SPORE GERMINATION PROTEIN B3"/>
    <property type="match status" value="1"/>
</dbReference>
<evidence type="ECO:0000256" key="6">
    <source>
        <dbReference type="ARBA" id="ARBA00023139"/>
    </source>
</evidence>
<keyword evidence="7" id="KW-0449">Lipoprotein</keyword>
<dbReference type="GO" id="GO:0009847">
    <property type="term" value="P:spore germination"/>
    <property type="evidence" value="ECO:0007669"/>
    <property type="project" value="InterPro"/>
</dbReference>
<dbReference type="Gene3D" id="3.30.300.210">
    <property type="entry name" value="Nutrient germinant receptor protein C, domain 3"/>
    <property type="match status" value="1"/>
</dbReference>
<dbReference type="Pfam" id="PF05504">
    <property type="entry name" value="Spore_GerAC"/>
    <property type="match status" value="1"/>
</dbReference>
<dbReference type="Gene3D" id="6.20.190.10">
    <property type="entry name" value="Nutrient germinant receptor protein C, domain 1"/>
    <property type="match status" value="1"/>
</dbReference>
<dbReference type="InterPro" id="IPR038501">
    <property type="entry name" value="Spore_GerAC_C_sf"/>
</dbReference>
<comment type="similarity">
    <text evidence="2">Belongs to the GerABKC lipoprotein family.</text>
</comment>
<keyword evidence="6" id="KW-0564">Palmitate</keyword>
<evidence type="ECO:0000313" key="12">
    <source>
        <dbReference type="Proteomes" id="UP000077412"/>
    </source>
</evidence>
<evidence type="ECO:0000256" key="3">
    <source>
        <dbReference type="ARBA" id="ARBA00022544"/>
    </source>
</evidence>
<evidence type="ECO:0000256" key="7">
    <source>
        <dbReference type="ARBA" id="ARBA00023288"/>
    </source>
</evidence>
<feature type="chain" id="PRO_5039254158" evidence="8">
    <location>
        <begin position="22"/>
        <end position="411"/>
    </location>
</feature>
<dbReference type="InterPro" id="IPR008844">
    <property type="entry name" value="Spore_GerAC-like"/>
</dbReference>
<keyword evidence="12" id="KW-1185">Reference proteome</keyword>
<protein>
    <submittedName>
        <fullName evidence="11">Uncharacterized protein</fullName>
    </submittedName>
</protein>
<evidence type="ECO:0000256" key="2">
    <source>
        <dbReference type="ARBA" id="ARBA00007886"/>
    </source>
</evidence>
<dbReference type="PANTHER" id="PTHR35789">
    <property type="entry name" value="SPORE GERMINATION PROTEIN B3"/>
    <property type="match status" value="1"/>
</dbReference>
<name>A0A1B1Z369_9BACL</name>
<keyword evidence="4 8" id="KW-0732">Signal</keyword>
<reference evidence="11 12" key="1">
    <citation type="submission" date="2016-08" db="EMBL/GenBank/DDBJ databases">
        <title>Complete genome sequence of Fictibacillus arsenicus G25-54, a strain with toxicity to nematodes and a potential arsenic-resistance activity.</title>
        <authorList>
            <person name="Zheng Z."/>
        </authorList>
    </citation>
    <scope>NUCLEOTIDE SEQUENCE [LARGE SCALE GENOMIC DNA]</scope>
    <source>
        <strain evidence="11 12">G25-54</strain>
    </source>
</reference>
<feature type="signal peptide" evidence="8">
    <location>
        <begin position="1"/>
        <end position="21"/>
    </location>
</feature>
<dbReference type="PROSITE" id="PS51257">
    <property type="entry name" value="PROKAR_LIPOPROTEIN"/>
    <property type="match status" value="1"/>
</dbReference>
<evidence type="ECO:0000256" key="8">
    <source>
        <dbReference type="SAM" id="SignalP"/>
    </source>
</evidence>
<dbReference type="Pfam" id="PF25198">
    <property type="entry name" value="Spore_GerAC_N"/>
    <property type="match status" value="1"/>
</dbReference>
<dbReference type="GO" id="GO:0016020">
    <property type="term" value="C:membrane"/>
    <property type="evidence" value="ECO:0007669"/>
    <property type="project" value="UniProtKB-SubCell"/>
</dbReference>
<dbReference type="InterPro" id="IPR057336">
    <property type="entry name" value="GerAC_N"/>
</dbReference>
<evidence type="ECO:0000256" key="4">
    <source>
        <dbReference type="ARBA" id="ARBA00022729"/>
    </source>
</evidence>
<keyword evidence="5" id="KW-0472">Membrane</keyword>
<dbReference type="EMBL" id="CP016761">
    <property type="protein sequence ID" value="ANX11906.1"/>
    <property type="molecule type" value="Genomic_DNA"/>
</dbReference>
<accession>A0A1B1Z369</accession>
<evidence type="ECO:0000256" key="5">
    <source>
        <dbReference type="ARBA" id="ARBA00023136"/>
    </source>
</evidence>
<feature type="domain" description="Spore germination GerAC-like C-terminal" evidence="9">
    <location>
        <begin position="225"/>
        <end position="390"/>
    </location>
</feature>
<sequence length="411" mass="46011">MSFLKCFVPLSLCLLFLAGCWDQNELDELSIVMGMGINIDKKGDLIVTYQVVNPTEVAPGVSGGGGGKQPVFTVYETKGNNLMEATRKATKQTSRRLFFAHARMVVFSEKLAKENIYEALDMMSRDPEVRSTIQVLIARNTTPSKILRTFTAIDKVTSDEVAAILRISEKTWGENVQQDINEVLQSIINEGGEPLINGIEIMGDKELAVTAKNYEVGDPARVKVSGMGVFKQGKLKGWLDGPKARGVLWLRGKIASSVVTVPCKGNKKGYAIEVVRSNTELSASTERDVPTINVEVFPETNIAETNCPVNLEKPSEIFKIEKMFNNVIEKEITKTIKAAQNFNSDVIGFGELLYRENPEKWDRVYKKNYNRVFPEIQVRVKVDSRIRRSGIRTSPFLFEKNQENKEEVESS</sequence>
<organism evidence="11 12">
    <name type="scientific">Fictibacillus arsenicus</name>
    <dbReference type="NCBI Taxonomy" id="255247"/>
    <lineage>
        <taxon>Bacteria</taxon>
        <taxon>Bacillati</taxon>
        <taxon>Bacillota</taxon>
        <taxon>Bacilli</taxon>
        <taxon>Bacillales</taxon>
        <taxon>Fictibacillaceae</taxon>
        <taxon>Fictibacillus</taxon>
    </lineage>
</organism>
<comment type="subcellular location">
    <subcellularLocation>
        <location evidence="1">Membrane</location>
        <topology evidence="1">Lipid-anchor</topology>
    </subcellularLocation>
</comment>
<dbReference type="NCBIfam" id="TIGR02887">
    <property type="entry name" value="spore_ger_x_C"/>
    <property type="match status" value="1"/>
</dbReference>